<reference evidence="8 9" key="1">
    <citation type="submission" date="2025-04" db="UniProtKB">
        <authorList>
            <consortium name="RefSeq"/>
        </authorList>
    </citation>
    <scope>IDENTIFICATION</scope>
    <source>
        <tissue evidence="8 9">Whole sample</tissue>
    </source>
</reference>
<dbReference type="Pfam" id="PF05773">
    <property type="entry name" value="RWD"/>
    <property type="match status" value="1"/>
</dbReference>
<sequence>MSEVLREELEVVRAIYCREGECQIDDTVNSPTLVVRLQREPHLTPLVTVTMQFSSLYPEQPPTISCQCEDRLLSRKLVTCLTELSLQLQGSAMVCEILSQAQEILNQQGSIEQAKEAREQFFRTTPENLGGTMVSPQGEEEEATAILMLDHMRSKARYTQTIQKWAGSLSLKGSLLFVGKLIFIVLQGHSSNIKEYIKLQRSSNVDVDSRGKKCKERMMSILHQGVSQGKGFTDFSVIECSSQPQVEDIFQRAELLPLYQEHILPVLTSSK</sequence>
<evidence type="ECO:0000313" key="8">
    <source>
        <dbReference type="RefSeq" id="XP_022319248.1"/>
    </source>
</evidence>
<dbReference type="GO" id="GO:0005737">
    <property type="term" value="C:cytoplasm"/>
    <property type="evidence" value="ECO:0007669"/>
    <property type="project" value="UniProtKB-SubCell"/>
</dbReference>
<accession>A0A8B8CTW5</accession>
<evidence type="ECO:0000256" key="3">
    <source>
        <dbReference type="ARBA" id="ARBA00015444"/>
    </source>
</evidence>
<evidence type="ECO:0000256" key="5">
    <source>
        <dbReference type="ARBA" id="ARBA00023242"/>
    </source>
</evidence>
<dbReference type="CDD" id="cd24164">
    <property type="entry name" value="RWDD3_C"/>
    <property type="match status" value="1"/>
</dbReference>
<evidence type="ECO:0000256" key="4">
    <source>
        <dbReference type="ARBA" id="ARBA00022490"/>
    </source>
</evidence>
<dbReference type="Proteomes" id="UP000694844">
    <property type="component" value="Chromosome 2"/>
</dbReference>
<dbReference type="RefSeq" id="XP_022319248.1">
    <property type="nucleotide sequence ID" value="XM_022463540.1"/>
</dbReference>
<comment type="subcellular location">
    <subcellularLocation>
        <location evidence="2">Cytoplasm</location>
    </subcellularLocation>
    <subcellularLocation>
        <location evidence="1">Nucleus</location>
    </subcellularLocation>
</comment>
<evidence type="ECO:0000313" key="9">
    <source>
        <dbReference type="RefSeq" id="XP_022319249.1"/>
    </source>
</evidence>
<dbReference type="GeneID" id="111122018"/>
<dbReference type="PANTHER" id="PTHR15628:SF1">
    <property type="entry name" value="RWD DOMAIN-CONTAINING PROTEIN 3"/>
    <property type="match status" value="1"/>
</dbReference>
<dbReference type="OrthoDB" id="167315at2759"/>
<feature type="domain" description="RWD" evidence="6">
    <location>
        <begin position="7"/>
        <end position="108"/>
    </location>
</feature>
<keyword evidence="4" id="KW-0963">Cytoplasm</keyword>
<dbReference type="Gene3D" id="3.10.110.10">
    <property type="entry name" value="Ubiquitin Conjugating Enzyme"/>
    <property type="match status" value="1"/>
</dbReference>
<dbReference type="GO" id="GO:0005634">
    <property type="term" value="C:nucleus"/>
    <property type="evidence" value="ECO:0007669"/>
    <property type="project" value="UniProtKB-SubCell"/>
</dbReference>
<dbReference type="KEGG" id="cvn:111122018"/>
<dbReference type="GO" id="GO:0033235">
    <property type="term" value="P:positive regulation of protein sumoylation"/>
    <property type="evidence" value="ECO:0007669"/>
    <property type="project" value="InterPro"/>
</dbReference>
<name>A0A8B8CTW5_CRAVI</name>
<dbReference type="SUPFAM" id="SSF54495">
    <property type="entry name" value="UBC-like"/>
    <property type="match status" value="1"/>
</dbReference>
<proteinExistence type="predicted"/>
<protein>
    <recommendedName>
        <fullName evidence="3">RWD domain-containing protein 3</fullName>
    </recommendedName>
</protein>
<evidence type="ECO:0000256" key="2">
    <source>
        <dbReference type="ARBA" id="ARBA00004496"/>
    </source>
</evidence>
<dbReference type="InterPro" id="IPR038840">
    <property type="entry name" value="RWDD3"/>
</dbReference>
<dbReference type="AlphaFoldDB" id="A0A8B8CTW5"/>
<dbReference type="InterPro" id="IPR016135">
    <property type="entry name" value="UBQ-conjugating_enzyme/RWD"/>
</dbReference>
<dbReference type="SMART" id="SM00591">
    <property type="entry name" value="RWD"/>
    <property type="match status" value="1"/>
</dbReference>
<dbReference type="PANTHER" id="PTHR15628">
    <property type="entry name" value="RWD DOMAIN-CONTAINING PROTEIN 3"/>
    <property type="match status" value="1"/>
</dbReference>
<dbReference type="GO" id="GO:1902073">
    <property type="term" value="P:positive regulation of hypoxia-inducible factor-1alpha signaling pathway"/>
    <property type="evidence" value="ECO:0007669"/>
    <property type="project" value="InterPro"/>
</dbReference>
<evidence type="ECO:0000256" key="1">
    <source>
        <dbReference type="ARBA" id="ARBA00004123"/>
    </source>
</evidence>
<evidence type="ECO:0000259" key="6">
    <source>
        <dbReference type="PROSITE" id="PS50908"/>
    </source>
</evidence>
<dbReference type="RefSeq" id="XP_022319249.1">
    <property type="nucleotide sequence ID" value="XM_022463541.1"/>
</dbReference>
<gene>
    <name evidence="8 9" type="primary">LOC111122018</name>
</gene>
<dbReference type="InterPro" id="IPR006575">
    <property type="entry name" value="RWD_dom"/>
</dbReference>
<evidence type="ECO:0000313" key="7">
    <source>
        <dbReference type="Proteomes" id="UP000694844"/>
    </source>
</evidence>
<organism evidence="7 8">
    <name type="scientific">Crassostrea virginica</name>
    <name type="common">Eastern oyster</name>
    <dbReference type="NCBI Taxonomy" id="6565"/>
    <lineage>
        <taxon>Eukaryota</taxon>
        <taxon>Metazoa</taxon>
        <taxon>Spiralia</taxon>
        <taxon>Lophotrochozoa</taxon>
        <taxon>Mollusca</taxon>
        <taxon>Bivalvia</taxon>
        <taxon>Autobranchia</taxon>
        <taxon>Pteriomorphia</taxon>
        <taxon>Ostreida</taxon>
        <taxon>Ostreoidea</taxon>
        <taxon>Ostreidae</taxon>
        <taxon>Crassostrea</taxon>
    </lineage>
</organism>
<keyword evidence="7" id="KW-1185">Reference proteome</keyword>
<dbReference type="PROSITE" id="PS50908">
    <property type="entry name" value="RWD"/>
    <property type="match status" value="1"/>
</dbReference>
<keyword evidence="5" id="KW-0539">Nucleus</keyword>